<dbReference type="InterPro" id="IPR011146">
    <property type="entry name" value="HIT-like"/>
</dbReference>
<dbReference type="InterPro" id="IPR019808">
    <property type="entry name" value="Histidine_triad_CS"/>
</dbReference>
<evidence type="ECO:0000256" key="1">
    <source>
        <dbReference type="PROSITE-ProRule" id="PRU00464"/>
    </source>
</evidence>
<dbReference type="Proteomes" id="UP001589568">
    <property type="component" value="Unassembled WGS sequence"/>
</dbReference>
<dbReference type="PRINTS" id="PR00332">
    <property type="entry name" value="HISTRIAD"/>
</dbReference>
<keyword evidence="4" id="KW-1185">Reference proteome</keyword>
<dbReference type="PROSITE" id="PS51084">
    <property type="entry name" value="HIT_2"/>
    <property type="match status" value="1"/>
</dbReference>
<organism evidence="3 4">
    <name type="scientific">Nonomuraea salmonea</name>
    <dbReference type="NCBI Taxonomy" id="46181"/>
    <lineage>
        <taxon>Bacteria</taxon>
        <taxon>Bacillati</taxon>
        <taxon>Actinomycetota</taxon>
        <taxon>Actinomycetes</taxon>
        <taxon>Streptosporangiales</taxon>
        <taxon>Streptosporangiaceae</taxon>
        <taxon>Nonomuraea</taxon>
    </lineage>
</organism>
<dbReference type="PROSITE" id="PS00892">
    <property type="entry name" value="HIT_1"/>
    <property type="match status" value="1"/>
</dbReference>
<gene>
    <name evidence="3" type="ORF">ACFFR3_40035</name>
</gene>
<dbReference type="InterPro" id="IPR001310">
    <property type="entry name" value="Histidine_triad_HIT"/>
</dbReference>
<proteinExistence type="predicted"/>
<dbReference type="PANTHER" id="PTHR46648">
    <property type="entry name" value="HIT FAMILY PROTEIN 1"/>
    <property type="match status" value="1"/>
</dbReference>
<accession>A0ABV5NZM1</accession>
<dbReference type="EMBL" id="JBHMCF010000045">
    <property type="protein sequence ID" value="MFB9475717.1"/>
    <property type="molecule type" value="Genomic_DNA"/>
</dbReference>
<keyword evidence="3" id="KW-0808">Transferase</keyword>
<evidence type="ECO:0000313" key="4">
    <source>
        <dbReference type="Proteomes" id="UP001589568"/>
    </source>
</evidence>
<protein>
    <submittedName>
        <fullName evidence="3">HIT family protein</fullName>
        <ecNumber evidence="3">2.1.1.-</ecNumber>
    </submittedName>
</protein>
<keyword evidence="3" id="KW-0489">Methyltransferase</keyword>
<dbReference type="PANTHER" id="PTHR46648:SF1">
    <property type="entry name" value="ADENOSINE 5'-MONOPHOSPHORAMIDASE HNT1"/>
    <property type="match status" value="1"/>
</dbReference>
<feature type="short sequence motif" description="Histidine triad motif" evidence="1">
    <location>
        <begin position="104"/>
        <end position="108"/>
    </location>
</feature>
<feature type="domain" description="HIT" evidence="2">
    <location>
        <begin position="5"/>
        <end position="119"/>
    </location>
</feature>
<dbReference type="InterPro" id="IPR036265">
    <property type="entry name" value="HIT-like_sf"/>
</dbReference>
<reference evidence="3 4" key="1">
    <citation type="submission" date="2024-09" db="EMBL/GenBank/DDBJ databases">
        <authorList>
            <person name="Sun Q."/>
            <person name="Mori K."/>
        </authorList>
    </citation>
    <scope>NUCLEOTIDE SEQUENCE [LARGE SCALE GENOMIC DNA]</scope>
    <source>
        <strain evidence="3 4">JCM 3324</strain>
    </source>
</reference>
<evidence type="ECO:0000313" key="3">
    <source>
        <dbReference type="EMBL" id="MFB9475717.1"/>
    </source>
</evidence>
<evidence type="ECO:0000259" key="2">
    <source>
        <dbReference type="PROSITE" id="PS51084"/>
    </source>
</evidence>
<dbReference type="Pfam" id="PF01230">
    <property type="entry name" value="HIT"/>
    <property type="match status" value="1"/>
</dbReference>
<comment type="caution">
    <text evidence="3">The sequence shown here is derived from an EMBL/GenBank/DDBJ whole genome shotgun (WGS) entry which is preliminary data.</text>
</comment>
<dbReference type="Gene3D" id="3.30.428.10">
    <property type="entry name" value="HIT-like"/>
    <property type="match status" value="1"/>
</dbReference>
<dbReference type="RefSeq" id="WP_345394843.1">
    <property type="nucleotide sequence ID" value="NZ_BAAAXS010000001.1"/>
</dbReference>
<name>A0ABV5NZM1_9ACTN</name>
<sequence>MNGCIFCEIVAGRAEASVVHEDDSVMAILDIHPATIGHTLVIPRTHMVGLTDATDEIGAPLWHAARRVAAGLRAAAGSQGAGVRCEGVRLSLADGVAAGQDVFHLHLHVVPRHPGDGIVIAAGGRRRARGLLDGDAALIRDALPG</sequence>
<dbReference type="EC" id="2.1.1.-" evidence="3"/>
<dbReference type="GO" id="GO:0032259">
    <property type="term" value="P:methylation"/>
    <property type="evidence" value="ECO:0007669"/>
    <property type="project" value="UniProtKB-KW"/>
</dbReference>
<dbReference type="SUPFAM" id="SSF54197">
    <property type="entry name" value="HIT-like"/>
    <property type="match status" value="1"/>
</dbReference>
<dbReference type="GO" id="GO:0008168">
    <property type="term" value="F:methyltransferase activity"/>
    <property type="evidence" value="ECO:0007669"/>
    <property type="project" value="UniProtKB-KW"/>
</dbReference>